<organism evidence="6 7">
    <name type="scientific">Mobiluncus mulieris</name>
    <dbReference type="NCBI Taxonomy" id="2052"/>
    <lineage>
        <taxon>Bacteria</taxon>
        <taxon>Bacillati</taxon>
        <taxon>Actinomycetota</taxon>
        <taxon>Actinomycetes</taxon>
        <taxon>Actinomycetales</taxon>
        <taxon>Actinomycetaceae</taxon>
        <taxon>Mobiluncus</taxon>
    </lineage>
</organism>
<evidence type="ECO:0000256" key="4">
    <source>
        <dbReference type="PROSITE-ProRule" id="PRU00335"/>
    </source>
</evidence>
<dbReference type="SUPFAM" id="SSF48498">
    <property type="entry name" value="Tetracyclin repressor-like, C-terminal domain"/>
    <property type="match status" value="1"/>
</dbReference>
<evidence type="ECO:0000313" key="6">
    <source>
        <dbReference type="EMBL" id="NMX02514.1"/>
    </source>
</evidence>
<feature type="DNA-binding region" description="H-T-H motif" evidence="4">
    <location>
        <begin position="36"/>
        <end position="55"/>
    </location>
</feature>
<name>A0A7Y0US36_9ACTO</name>
<evidence type="ECO:0000256" key="3">
    <source>
        <dbReference type="ARBA" id="ARBA00023163"/>
    </source>
</evidence>
<proteinExistence type="predicted"/>
<evidence type="ECO:0000256" key="1">
    <source>
        <dbReference type="ARBA" id="ARBA00023015"/>
    </source>
</evidence>
<protein>
    <submittedName>
        <fullName evidence="6">TetR/AcrR family transcriptional regulator</fullName>
    </submittedName>
</protein>
<dbReference type="GO" id="GO:0045892">
    <property type="term" value="P:negative regulation of DNA-templated transcription"/>
    <property type="evidence" value="ECO:0007669"/>
    <property type="project" value="InterPro"/>
</dbReference>
<dbReference type="PROSITE" id="PS50977">
    <property type="entry name" value="HTH_TETR_2"/>
    <property type="match status" value="1"/>
</dbReference>
<dbReference type="EMBL" id="JABCUS010000002">
    <property type="protein sequence ID" value="NMX02514.1"/>
    <property type="molecule type" value="Genomic_DNA"/>
</dbReference>
<dbReference type="InterPro" id="IPR009057">
    <property type="entry name" value="Homeodomain-like_sf"/>
</dbReference>
<sequence length="236" mass="26709">MDFTHPNTGRRAGLSQAKITQAAKILTREHGLENWSIRDLAQHLQVAPSVIYHYFANRDAIVNAIIGQLVGAVPLPDGNLEWKAWFMALAQNIRPVLLAHPGVTERMMYGNLSAEMLPILEESFRKLHEAGFRHYAPQAYTMILNTILWIITARNLRSPTRGKQRHDLNQMVAQMQVLAAKSPTLAEMVQNYFSPLSDPQNEDQMSQEYFDLMMESMLAGLEITILPREAQVASEI</sequence>
<evidence type="ECO:0000256" key="2">
    <source>
        <dbReference type="ARBA" id="ARBA00023125"/>
    </source>
</evidence>
<comment type="caution">
    <text evidence="6">The sequence shown here is derived from an EMBL/GenBank/DDBJ whole genome shotgun (WGS) entry which is preliminary data.</text>
</comment>
<dbReference type="AlphaFoldDB" id="A0A7Y0US36"/>
<dbReference type="RefSeq" id="WP_169762099.1">
    <property type="nucleotide sequence ID" value="NZ_JABCUS010000002.1"/>
</dbReference>
<dbReference type="Pfam" id="PF00440">
    <property type="entry name" value="TetR_N"/>
    <property type="match status" value="1"/>
</dbReference>
<keyword evidence="3" id="KW-0804">Transcription</keyword>
<dbReference type="SUPFAM" id="SSF46689">
    <property type="entry name" value="Homeodomain-like"/>
    <property type="match status" value="1"/>
</dbReference>
<dbReference type="Pfam" id="PF02909">
    <property type="entry name" value="TetR_C_1"/>
    <property type="match status" value="1"/>
</dbReference>
<dbReference type="InterPro" id="IPR036271">
    <property type="entry name" value="Tet_transcr_reg_TetR-rel_C_sf"/>
</dbReference>
<keyword evidence="2 4" id="KW-0238">DNA-binding</keyword>
<evidence type="ECO:0000259" key="5">
    <source>
        <dbReference type="PROSITE" id="PS50977"/>
    </source>
</evidence>
<accession>A0A7Y0US36</accession>
<dbReference type="Gene3D" id="1.10.357.10">
    <property type="entry name" value="Tetracycline Repressor, domain 2"/>
    <property type="match status" value="1"/>
</dbReference>
<dbReference type="Proteomes" id="UP000575397">
    <property type="component" value="Unassembled WGS sequence"/>
</dbReference>
<dbReference type="InterPro" id="IPR004111">
    <property type="entry name" value="Repressor_TetR_C"/>
</dbReference>
<dbReference type="GO" id="GO:0003677">
    <property type="term" value="F:DNA binding"/>
    <property type="evidence" value="ECO:0007669"/>
    <property type="project" value="UniProtKB-UniRule"/>
</dbReference>
<keyword evidence="1" id="KW-0805">Transcription regulation</keyword>
<feature type="domain" description="HTH tetR-type" evidence="5">
    <location>
        <begin position="13"/>
        <end position="73"/>
    </location>
</feature>
<dbReference type="InterPro" id="IPR001647">
    <property type="entry name" value="HTH_TetR"/>
</dbReference>
<gene>
    <name evidence="6" type="ORF">HHJ77_00830</name>
</gene>
<evidence type="ECO:0000313" key="7">
    <source>
        <dbReference type="Proteomes" id="UP000575397"/>
    </source>
</evidence>
<reference evidence="6 7" key="1">
    <citation type="submission" date="2020-04" db="EMBL/GenBank/DDBJ databases">
        <title>Antimicrobial susceptibility and clonality of vaginal-derived multi-drug resistant Mobiluncus isolates in China.</title>
        <authorList>
            <person name="Zhang X."/>
        </authorList>
    </citation>
    <scope>NUCLEOTIDE SEQUENCE [LARGE SCALE GENOMIC DNA]</scope>
    <source>
        <strain evidence="6 7">12</strain>
    </source>
</reference>